<dbReference type="SUPFAM" id="SSF55469">
    <property type="entry name" value="FMN-dependent nitroreductase-like"/>
    <property type="match status" value="1"/>
</dbReference>
<comment type="caution">
    <text evidence="4">The sequence shown here is derived from an EMBL/GenBank/DDBJ whole genome shotgun (WGS) entry which is preliminary data.</text>
</comment>
<feature type="domain" description="Nitroreductase" evidence="3">
    <location>
        <begin position="66"/>
        <end position="148"/>
    </location>
</feature>
<name>A0A9D5M0X1_9FIRM</name>
<keyword evidence="5" id="KW-1185">Reference proteome</keyword>
<evidence type="ECO:0000259" key="3">
    <source>
        <dbReference type="Pfam" id="PF00881"/>
    </source>
</evidence>
<evidence type="ECO:0000256" key="1">
    <source>
        <dbReference type="ARBA" id="ARBA00007118"/>
    </source>
</evidence>
<dbReference type="AlphaFoldDB" id="A0A9D5M0X1"/>
<feature type="domain" description="Nitroreductase" evidence="3">
    <location>
        <begin position="7"/>
        <end position="62"/>
    </location>
</feature>
<gene>
    <name evidence="4" type="ORF">INF28_09000</name>
</gene>
<comment type="similarity">
    <text evidence="1">Belongs to the nitroreductase family.</text>
</comment>
<dbReference type="PANTHER" id="PTHR43673">
    <property type="entry name" value="NAD(P)H NITROREDUCTASE YDGI-RELATED"/>
    <property type="match status" value="1"/>
</dbReference>
<reference evidence="4" key="1">
    <citation type="submission" date="2020-10" db="EMBL/GenBank/DDBJ databases">
        <title>ChiBAC.</title>
        <authorList>
            <person name="Zenner C."/>
            <person name="Hitch T.C.A."/>
            <person name="Clavel T."/>
        </authorList>
    </citation>
    <scope>NUCLEOTIDE SEQUENCE</scope>
    <source>
        <strain evidence="4">DSM 107454</strain>
    </source>
</reference>
<evidence type="ECO:0000313" key="5">
    <source>
        <dbReference type="Proteomes" id="UP000806542"/>
    </source>
</evidence>
<sequence>MQISDAIQNRRSIRKYKQGVSIPDEHMKKILTAAMMAPSACNTRPWEFIVLKSEESKAKALQAHPYAKHLAQASAGILVCARPEAQEGIAEGYFPQDCGAAIENILLQSLALEYGTCWCGIYPREERIQAFRDTFQLSAIPFALVVIGVADETPAAKGFYDESKVTVL</sequence>
<dbReference type="PANTHER" id="PTHR43673:SF10">
    <property type="entry name" value="NADH DEHYDROGENASE_NAD(P)H NITROREDUCTASE XCC3605-RELATED"/>
    <property type="match status" value="1"/>
</dbReference>
<dbReference type="Proteomes" id="UP000806542">
    <property type="component" value="Unassembled WGS sequence"/>
</dbReference>
<dbReference type="RefSeq" id="WP_226393148.1">
    <property type="nucleotide sequence ID" value="NZ_JADCKB010000018.1"/>
</dbReference>
<dbReference type="InterPro" id="IPR029479">
    <property type="entry name" value="Nitroreductase"/>
</dbReference>
<dbReference type="Pfam" id="PF00881">
    <property type="entry name" value="Nitroreductase"/>
    <property type="match status" value="2"/>
</dbReference>
<dbReference type="EMBL" id="JADCKB010000018">
    <property type="protein sequence ID" value="MBE5040597.1"/>
    <property type="molecule type" value="Genomic_DNA"/>
</dbReference>
<accession>A0A9D5M0X1</accession>
<dbReference type="Gene3D" id="3.40.109.10">
    <property type="entry name" value="NADH Oxidase"/>
    <property type="match status" value="1"/>
</dbReference>
<dbReference type="GO" id="GO:0016491">
    <property type="term" value="F:oxidoreductase activity"/>
    <property type="evidence" value="ECO:0007669"/>
    <property type="project" value="UniProtKB-KW"/>
</dbReference>
<organism evidence="4 5">
    <name type="scientific">Ructibacterium gallinarum</name>
    <dbReference type="NCBI Taxonomy" id="2779355"/>
    <lineage>
        <taxon>Bacteria</taxon>
        <taxon>Bacillati</taxon>
        <taxon>Bacillota</taxon>
        <taxon>Clostridia</taxon>
        <taxon>Eubacteriales</taxon>
        <taxon>Oscillospiraceae</taxon>
        <taxon>Ructibacterium</taxon>
    </lineage>
</organism>
<keyword evidence="2" id="KW-0560">Oxidoreductase</keyword>
<proteinExistence type="inferred from homology"/>
<evidence type="ECO:0000313" key="4">
    <source>
        <dbReference type="EMBL" id="MBE5040597.1"/>
    </source>
</evidence>
<dbReference type="InterPro" id="IPR000415">
    <property type="entry name" value="Nitroreductase-like"/>
</dbReference>
<protein>
    <submittedName>
        <fullName evidence="4">Nitroreductase family protein</fullName>
    </submittedName>
</protein>
<evidence type="ECO:0000256" key="2">
    <source>
        <dbReference type="ARBA" id="ARBA00023002"/>
    </source>
</evidence>